<reference evidence="1" key="1">
    <citation type="submission" date="2022-11" db="EMBL/GenBank/DDBJ databases">
        <title>Robbsia betulipollinis sp. nov., isolated from pollen of birch (Betula pendula).</title>
        <authorList>
            <person name="Shi H."/>
            <person name="Ambika Manirajan B."/>
            <person name="Ratering S."/>
            <person name="Geissler-Plaum R."/>
            <person name="Schnell S."/>
        </authorList>
    </citation>
    <scope>NUCLEOTIDE SEQUENCE</scope>
    <source>
        <strain evidence="1">Bb-Pol-6</strain>
    </source>
</reference>
<dbReference type="Pfam" id="PF11010">
    <property type="entry name" value="DUF2848"/>
    <property type="match status" value="1"/>
</dbReference>
<sequence>MPVSVDIAELVIAGWAGRDPVAIQHHIAELAELGVAPPSTTPCFYRVGTALLTQAASVQMLGDDSGGEVECLLVAVAEGLLVTLASDHTDRRVEAYGVAVSKQVCAKPMGTDAWHYEDVRAHWDQLVLRAWFVTAAPADPAAPARRLYQEGPVSALLPPSELFARFAADGKLPTGTAMFCGTLAAIGPIATMRSGDALELELHDPVLQRSLRHRYAVATLPVVA</sequence>
<proteinExistence type="predicted"/>
<accession>A0ABT3ZH53</accession>
<dbReference type="InterPro" id="IPR036663">
    <property type="entry name" value="Fumarylacetoacetase_C_sf"/>
</dbReference>
<dbReference type="EMBL" id="JAPMXC010000001">
    <property type="protein sequence ID" value="MCY0385747.1"/>
    <property type="molecule type" value="Genomic_DNA"/>
</dbReference>
<dbReference type="SUPFAM" id="SSF56529">
    <property type="entry name" value="FAH"/>
    <property type="match status" value="1"/>
</dbReference>
<evidence type="ECO:0000313" key="2">
    <source>
        <dbReference type="Proteomes" id="UP001082899"/>
    </source>
</evidence>
<evidence type="ECO:0000313" key="1">
    <source>
        <dbReference type="EMBL" id="MCY0385747.1"/>
    </source>
</evidence>
<comment type="caution">
    <text evidence="1">The sequence shown here is derived from an EMBL/GenBank/DDBJ whole genome shotgun (WGS) entry which is preliminary data.</text>
</comment>
<name>A0ABT3ZH53_9BURK</name>
<keyword evidence="2" id="KW-1185">Reference proteome</keyword>
<dbReference type="Proteomes" id="UP001082899">
    <property type="component" value="Unassembled WGS sequence"/>
</dbReference>
<organism evidence="1 2">
    <name type="scientific">Robbsia betulipollinis</name>
    <dbReference type="NCBI Taxonomy" id="2981849"/>
    <lineage>
        <taxon>Bacteria</taxon>
        <taxon>Pseudomonadati</taxon>
        <taxon>Pseudomonadota</taxon>
        <taxon>Betaproteobacteria</taxon>
        <taxon>Burkholderiales</taxon>
        <taxon>Burkholderiaceae</taxon>
        <taxon>Robbsia</taxon>
    </lineage>
</organism>
<gene>
    <name evidence="1" type="ORF">OVY01_00520</name>
</gene>
<dbReference type="InterPro" id="IPR021269">
    <property type="entry name" value="DUF2848"/>
</dbReference>
<protein>
    <submittedName>
        <fullName evidence="1">DUF2848 domain-containing protein</fullName>
    </submittedName>
</protein>
<dbReference type="RefSeq" id="WP_267847620.1">
    <property type="nucleotide sequence ID" value="NZ_JAPMXC010000001.1"/>
</dbReference>